<dbReference type="Proteomes" id="UP001627408">
    <property type="component" value="Unassembled WGS sequence"/>
</dbReference>
<dbReference type="EMBL" id="JBHDIY010000004">
    <property type="protein sequence ID" value="MFL4472353.1"/>
    <property type="molecule type" value="Genomic_DNA"/>
</dbReference>
<evidence type="ECO:0000313" key="2">
    <source>
        <dbReference type="EMBL" id="MFL4472353.1"/>
    </source>
</evidence>
<dbReference type="RefSeq" id="WP_407594545.1">
    <property type="nucleotide sequence ID" value="NZ_JBHDIY010000004.1"/>
</dbReference>
<accession>A0ABW8V4S0</accession>
<proteinExistence type="predicted"/>
<name>A0ABW8V4S0_9RHOB</name>
<keyword evidence="3" id="KW-1185">Reference proteome</keyword>
<gene>
    <name evidence="2" type="ORF">ACERZ8_21645</name>
</gene>
<dbReference type="InterPro" id="IPR038383">
    <property type="entry name" value="CPD_dom_sf"/>
</dbReference>
<feature type="coiled-coil region" evidence="1">
    <location>
        <begin position="217"/>
        <end position="266"/>
    </location>
</feature>
<sequence>MIRKGWTKLEAELSNETNVVVNLTKKNFQIIEAAADKLLAKHKGDVDAVYKDPVYKQLVDKYNDGDTRVINGAVAKQAKKFKVSAVDTTDADFGEVTTGTVILAAHGSRVKEQGKTVGTKLGRKTPEQIVALLTEQSDKSKNLSKDFKGTVLLSGCFTAAGGVPPSDDYDYAPFAMKVWNLLKKKGIKCKVSGLPGTAFTNADGSKKSVAPTDQDDYDALNADIKAFEASLKKQDKKLKSKDKATVAAANKEVKRLNDLIKAKKDSKLTKRMKDLVGNFGLDPIR</sequence>
<keyword evidence="1" id="KW-0175">Coiled coil</keyword>
<dbReference type="Gene3D" id="3.40.50.11050">
    <property type="match status" value="1"/>
</dbReference>
<evidence type="ECO:0008006" key="4">
    <source>
        <dbReference type="Google" id="ProtNLM"/>
    </source>
</evidence>
<evidence type="ECO:0000256" key="1">
    <source>
        <dbReference type="SAM" id="Coils"/>
    </source>
</evidence>
<evidence type="ECO:0000313" key="3">
    <source>
        <dbReference type="Proteomes" id="UP001627408"/>
    </source>
</evidence>
<reference evidence="2 3" key="1">
    <citation type="submission" date="2024-08" db="EMBL/GenBank/DDBJ databases">
        <title>Tateyamaria sp. nov., isolated from marine algae.</title>
        <authorList>
            <person name="Choi B.J."/>
            <person name="Kim J.M."/>
            <person name="Lee J.K."/>
            <person name="Choi D.G."/>
            <person name="Bayburt H."/>
            <person name="Baek J.H."/>
            <person name="Han D.M."/>
            <person name="Jeon C.O."/>
        </authorList>
    </citation>
    <scope>NUCLEOTIDE SEQUENCE [LARGE SCALE GENOMIC DNA]</scope>
    <source>
        <strain evidence="2 3">KMU-156</strain>
    </source>
</reference>
<organism evidence="2 3">
    <name type="scientific">Tateyamaria armeniaca</name>
    <dbReference type="NCBI Taxonomy" id="2518930"/>
    <lineage>
        <taxon>Bacteria</taxon>
        <taxon>Pseudomonadati</taxon>
        <taxon>Pseudomonadota</taxon>
        <taxon>Alphaproteobacteria</taxon>
        <taxon>Rhodobacterales</taxon>
        <taxon>Roseobacteraceae</taxon>
        <taxon>Tateyamaria</taxon>
    </lineage>
</organism>
<protein>
    <recommendedName>
        <fullName evidence="4">Peptidase C80 domain-containing protein</fullName>
    </recommendedName>
</protein>
<comment type="caution">
    <text evidence="2">The sequence shown here is derived from an EMBL/GenBank/DDBJ whole genome shotgun (WGS) entry which is preliminary data.</text>
</comment>